<keyword evidence="2 9" id="KW-0812">Transmembrane</keyword>
<evidence type="ECO:0000259" key="12">
    <source>
        <dbReference type="Pfam" id="PF25011"/>
    </source>
</evidence>
<evidence type="ECO:0000256" key="2">
    <source>
        <dbReference type="ARBA" id="ARBA00022692"/>
    </source>
</evidence>
<keyword evidence="3 10" id="KW-0732">Signal</keyword>
<dbReference type="AlphaFoldDB" id="A0A078B4P3"/>
<evidence type="ECO:0000256" key="7">
    <source>
        <dbReference type="ARBA" id="ARBA00023180"/>
    </source>
</evidence>
<dbReference type="OrthoDB" id="10045365at2759"/>
<feature type="signal peptide" evidence="10">
    <location>
        <begin position="1"/>
        <end position="29"/>
    </location>
</feature>
<gene>
    <name evidence="13" type="primary">Contig7784.g8296</name>
    <name evidence="13" type="ORF">STYLEM_18527</name>
</gene>
<dbReference type="OMA" id="VCPIVDG"/>
<sequence length="484" mass="55278">MGKFTQNYSTLMCSVALLSCLLNISLSEARLQIMSPVNLQSKFISKSHCVFIFIDGTIPASYANFGYIPYGHSIIGKIYYDENNLKGCNELQKIQFSTDQDGDITPFYILERGDCSFVKKVRNMENIGVAVGIIINDSDDDVNNIVLSDDGTGGGLRIPTMLIGQTEGKKLLDFMRRGTQQEIDQIAIMAEFKMDKPDDRVEYDLWFTSSSDRALDFISDFKEYDQKFGEKVLFTPHYVFWKCPYCETAYLKNDCYSKGKYCAVEASNNDIKGREIILEDLRQVCLYKHTYEEQQDRLTWWKYIEHVHQNCYNVINEDCSKSAHDKLGLDFLKTQGCVINSFSSNDWESPDTVNHIIDNEIQYWKDYGSGVFPSIVINNRTYRGQIESLAVFNALCSGFATPPRMCQNLLNSNQPDFIPIQDGIKPGVIVLIVVGLILINVIIVYCFRRHAKREMQGEMQMQIESAVSQYFALSQKDGGRPYVK</sequence>
<dbReference type="GO" id="GO:0016020">
    <property type="term" value="C:membrane"/>
    <property type="evidence" value="ECO:0007669"/>
    <property type="project" value="UniProtKB-SubCell"/>
</dbReference>
<name>A0A078B4P3_STYLE</name>
<feature type="domain" description="Vacuolar sorting receptor thioredoxin-like" evidence="12">
    <location>
        <begin position="201"/>
        <end position="396"/>
    </location>
</feature>
<dbReference type="InterPro" id="IPR056858">
    <property type="entry name" value="VSR_TRX"/>
</dbReference>
<feature type="chain" id="PRO_5001729900" evidence="10">
    <location>
        <begin position="30"/>
        <end position="484"/>
    </location>
</feature>
<reference evidence="13 14" key="1">
    <citation type="submission" date="2014-06" db="EMBL/GenBank/DDBJ databases">
        <authorList>
            <person name="Swart Estienne"/>
        </authorList>
    </citation>
    <scope>NUCLEOTIDE SEQUENCE [LARGE SCALE GENOMIC DNA]</scope>
    <source>
        <strain evidence="13 14">130c</strain>
    </source>
</reference>
<dbReference type="PROSITE" id="PS51257">
    <property type="entry name" value="PROKAR_LIPOPROTEIN"/>
    <property type="match status" value="1"/>
</dbReference>
<dbReference type="InterPro" id="IPR003137">
    <property type="entry name" value="PA_domain"/>
</dbReference>
<dbReference type="PANTHER" id="PTHR22702">
    <property type="entry name" value="PROTEASE-ASSOCIATED DOMAIN-CONTAINING PROTEIN"/>
    <property type="match status" value="1"/>
</dbReference>
<keyword evidence="6 9" id="KW-0472">Membrane</keyword>
<evidence type="ECO:0000259" key="11">
    <source>
        <dbReference type="Pfam" id="PF02225"/>
    </source>
</evidence>
<evidence type="ECO:0000256" key="4">
    <source>
        <dbReference type="ARBA" id="ARBA00022737"/>
    </source>
</evidence>
<evidence type="ECO:0000313" key="13">
    <source>
        <dbReference type="EMBL" id="CDW89394.1"/>
    </source>
</evidence>
<dbReference type="Gene3D" id="3.50.30.30">
    <property type="match status" value="1"/>
</dbReference>
<dbReference type="EMBL" id="CCKQ01017499">
    <property type="protein sequence ID" value="CDW89394.1"/>
    <property type="molecule type" value="Genomic_DNA"/>
</dbReference>
<evidence type="ECO:0000313" key="14">
    <source>
        <dbReference type="Proteomes" id="UP000039865"/>
    </source>
</evidence>
<dbReference type="Proteomes" id="UP000039865">
    <property type="component" value="Unassembled WGS sequence"/>
</dbReference>
<organism evidence="13 14">
    <name type="scientific">Stylonychia lemnae</name>
    <name type="common">Ciliate</name>
    <dbReference type="NCBI Taxonomy" id="5949"/>
    <lineage>
        <taxon>Eukaryota</taxon>
        <taxon>Sar</taxon>
        <taxon>Alveolata</taxon>
        <taxon>Ciliophora</taxon>
        <taxon>Intramacronucleata</taxon>
        <taxon>Spirotrichea</taxon>
        <taxon>Stichotrichia</taxon>
        <taxon>Sporadotrichida</taxon>
        <taxon>Oxytrichidae</taxon>
        <taxon>Stylonychinae</taxon>
        <taxon>Stylonychia</taxon>
    </lineage>
</organism>
<dbReference type="InParanoid" id="A0A078B4P3"/>
<accession>A0A078B4P3</accession>
<proteinExistence type="predicted"/>
<comment type="subcellular location">
    <subcellularLocation>
        <location evidence="8">Endomembrane system</location>
        <topology evidence="8">Single-pass membrane protein</topology>
    </subcellularLocation>
    <subcellularLocation>
        <location evidence="1">Membrane</location>
        <topology evidence="1">Single-pass type I membrane protein</topology>
    </subcellularLocation>
</comment>
<dbReference type="PANTHER" id="PTHR22702:SF1">
    <property type="entry name" value="PROTEASE-ASSOCIATED DOMAIN-CONTAINING PROTEIN 1"/>
    <property type="match status" value="1"/>
</dbReference>
<evidence type="ECO:0000256" key="10">
    <source>
        <dbReference type="SAM" id="SignalP"/>
    </source>
</evidence>
<keyword evidence="5 9" id="KW-1133">Transmembrane helix</keyword>
<dbReference type="Pfam" id="PF02225">
    <property type="entry name" value="PA"/>
    <property type="match status" value="1"/>
</dbReference>
<evidence type="ECO:0000256" key="1">
    <source>
        <dbReference type="ARBA" id="ARBA00004479"/>
    </source>
</evidence>
<feature type="transmembrane region" description="Helical" evidence="9">
    <location>
        <begin position="427"/>
        <end position="447"/>
    </location>
</feature>
<protein>
    <submittedName>
        <fullName evidence="13">Vacuolar sorting receptor 3</fullName>
    </submittedName>
</protein>
<feature type="domain" description="PA" evidence="11">
    <location>
        <begin position="108"/>
        <end position="171"/>
    </location>
</feature>
<evidence type="ECO:0000256" key="3">
    <source>
        <dbReference type="ARBA" id="ARBA00022729"/>
    </source>
</evidence>
<evidence type="ECO:0000256" key="6">
    <source>
        <dbReference type="ARBA" id="ARBA00023136"/>
    </source>
</evidence>
<keyword evidence="14" id="KW-1185">Reference proteome</keyword>
<evidence type="ECO:0000256" key="9">
    <source>
        <dbReference type="SAM" id="Phobius"/>
    </source>
</evidence>
<keyword evidence="4" id="KW-0677">Repeat</keyword>
<dbReference type="Pfam" id="PF25011">
    <property type="entry name" value="VSR_TRX"/>
    <property type="match status" value="1"/>
</dbReference>
<evidence type="ECO:0000256" key="8">
    <source>
        <dbReference type="ARBA" id="ARBA00037847"/>
    </source>
</evidence>
<keyword evidence="13" id="KW-0675">Receptor</keyword>
<evidence type="ECO:0000256" key="5">
    <source>
        <dbReference type="ARBA" id="ARBA00022989"/>
    </source>
</evidence>
<keyword evidence="7" id="KW-0325">Glycoprotein</keyword>
<dbReference type="GO" id="GO:0012505">
    <property type="term" value="C:endomembrane system"/>
    <property type="evidence" value="ECO:0007669"/>
    <property type="project" value="UniProtKB-SubCell"/>
</dbReference>